<accession>A0A8S0WJK0</accession>
<dbReference type="GO" id="GO:0006281">
    <property type="term" value="P:DNA repair"/>
    <property type="evidence" value="ECO:0007669"/>
    <property type="project" value="UniProtKB-UniRule"/>
</dbReference>
<dbReference type="GO" id="GO:0003677">
    <property type="term" value="F:DNA binding"/>
    <property type="evidence" value="ECO:0007669"/>
    <property type="project" value="UniProtKB-UniRule"/>
</dbReference>
<dbReference type="Pfam" id="PF13662">
    <property type="entry name" value="Toprim_4"/>
    <property type="match status" value="1"/>
</dbReference>
<evidence type="ECO:0000256" key="2">
    <source>
        <dbReference type="ARBA" id="ARBA00022763"/>
    </source>
</evidence>
<gene>
    <name evidence="7 9" type="primary">recR</name>
    <name evidence="9" type="ORF">METHB2_40076</name>
</gene>
<feature type="zinc finger region" description="C4-type" evidence="7">
    <location>
        <begin position="57"/>
        <end position="72"/>
    </location>
</feature>
<dbReference type="SMART" id="SM00493">
    <property type="entry name" value="TOPRIM"/>
    <property type="match status" value="1"/>
</dbReference>
<keyword evidence="5 7" id="KW-0233">DNA recombination</keyword>
<dbReference type="Pfam" id="PF21175">
    <property type="entry name" value="RecR_C"/>
    <property type="match status" value="1"/>
</dbReference>
<dbReference type="GO" id="GO:0006310">
    <property type="term" value="P:DNA recombination"/>
    <property type="evidence" value="ECO:0007669"/>
    <property type="project" value="UniProtKB-UniRule"/>
</dbReference>
<dbReference type="AlphaFoldDB" id="A0A8S0WJK0"/>
<evidence type="ECO:0000256" key="1">
    <source>
        <dbReference type="ARBA" id="ARBA00022723"/>
    </source>
</evidence>
<keyword evidence="1 7" id="KW-0479">Metal-binding</keyword>
<dbReference type="PROSITE" id="PS01300">
    <property type="entry name" value="RECR"/>
    <property type="match status" value="1"/>
</dbReference>
<dbReference type="Proteomes" id="UP000494216">
    <property type="component" value="Unassembled WGS sequence"/>
</dbReference>
<dbReference type="NCBIfam" id="TIGR00615">
    <property type="entry name" value="recR"/>
    <property type="match status" value="1"/>
</dbReference>
<proteinExistence type="inferred from homology"/>
<dbReference type="CDD" id="cd01025">
    <property type="entry name" value="TOPRIM_recR"/>
    <property type="match status" value="1"/>
</dbReference>
<reference evidence="9 10" key="1">
    <citation type="submission" date="2020-02" db="EMBL/GenBank/DDBJ databases">
        <authorList>
            <person name="Hogendoorn C."/>
        </authorList>
    </citation>
    <scope>NUCLEOTIDE SEQUENCE [LARGE SCALE GENOMIC DNA]</scope>
    <source>
        <strain evidence="9">METHB21</strain>
    </source>
</reference>
<dbReference type="InterPro" id="IPR015967">
    <property type="entry name" value="Rcmb_RecR_Znf"/>
</dbReference>
<comment type="similarity">
    <text evidence="7">Belongs to the RecR family.</text>
</comment>
<evidence type="ECO:0000313" key="9">
    <source>
        <dbReference type="EMBL" id="CAA9891376.1"/>
    </source>
</evidence>
<evidence type="ECO:0000256" key="7">
    <source>
        <dbReference type="HAMAP-Rule" id="MF_00017"/>
    </source>
</evidence>
<keyword evidence="2 7" id="KW-0227">DNA damage</keyword>
<dbReference type="HAMAP" id="MF_00017">
    <property type="entry name" value="RecR"/>
    <property type="match status" value="1"/>
</dbReference>
<dbReference type="PANTHER" id="PTHR30446:SF0">
    <property type="entry name" value="RECOMBINATION PROTEIN RECR"/>
    <property type="match status" value="1"/>
</dbReference>
<evidence type="ECO:0000256" key="6">
    <source>
        <dbReference type="ARBA" id="ARBA00023204"/>
    </source>
</evidence>
<dbReference type="GO" id="GO:0008270">
    <property type="term" value="F:zinc ion binding"/>
    <property type="evidence" value="ECO:0007669"/>
    <property type="project" value="UniProtKB-KW"/>
</dbReference>
<organism evidence="9 10">
    <name type="scientific">Candidatus Methylobacter favarea</name>
    <dbReference type="NCBI Taxonomy" id="2707345"/>
    <lineage>
        <taxon>Bacteria</taxon>
        <taxon>Pseudomonadati</taxon>
        <taxon>Pseudomonadota</taxon>
        <taxon>Gammaproteobacteria</taxon>
        <taxon>Methylococcales</taxon>
        <taxon>Methylococcaceae</taxon>
        <taxon>Methylobacter</taxon>
    </lineage>
</organism>
<dbReference type="Pfam" id="PF02132">
    <property type="entry name" value="RecR_ZnF"/>
    <property type="match status" value="1"/>
</dbReference>
<dbReference type="Pfam" id="PF21176">
    <property type="entry name" value="RecR_HhH"/>
    <property type="match status" value="1"/>
</dbReference>
<dbReference type="RefSeq" id="WP_174626248.1">
    <property type="nucleotide sequence ID" value="NZ_CADCXN010000069.1"/>
</dbReference>
<protein>
    <recommendedName>
        <fullName evidence="7">Recombination protein RecR</fullName>
    </recommendedName>
</protein>
<dbReference type="FunFam" id="3.40.1360.10:FF:000001">
    <property type="entry name" value="Recombination protein RecR"/>
    <property type="match status" value="1"/>
</dbReference>
<evidence type="ECO:0000256" key="4">
    <source>
        <dbReference type="ARBA" id="ARBA00022833"/>
    </source>
</evidence>
<dbReference type="EMBL" id="CADCXN010000069">
    <property type="protein sequence ID" value="CAA9891376.1"/>
    <property type="molecule type" value="Genomic_DNA"/>
</dbReference>
<dbReference type="InterPro" id="IPR023627">
    <property type="entry name" value="Rcmb_RecR"/>
</dbReference>
<comment type="function">
    <text evidence="7">May play a role in DNA repair. It seems to be involved in an RecBC-independent recombinational process of DNA repair. It may act with RecF and RecO.</text>
</comment>
<dbReference type="PANTHER" id="PTHR30446">
    <property type="entry name" value="RECOMBINATION PROTEIN RECR"/>
    <property type="match status" value="1"/>
</dbReference>
<evidence type="ECO:0000313" key="10">
    <source>
        <dbReference type="Proteomes" id="UP000494216"/>
    </source>
</evidence>
<dbReference type="SUPFAM" id="SSF111304">
    <property type="entry name" value="Recombination protein RecR"/>
    <property type="match status" value="1"/>
</dbReference>
<keyword evidence="3 7" id="KW-0863">Zinc-finger</keyword>
<dbReference type="Gene3D" id="3.40.1360.10">
    <property type="match status" value="1"/>
</dbReference>
<evidence type="ECO:0000256" key="3">
    <source>
        <dbReference type="ARBA" id="ARBA00022771"/>
    </source>
</evidence>
<dbReference type="Gene3D" id="1.10.8.420">
    <property type="entry name" value="RecR Domain 1"/>
    <property type="match status" value="1"/>
</dbReference>
<dbReference type="InterPro" id="IPR000093">
    <property type="entry name" value="DNA_Rcmb_RecR"/>
</dbReference>
<feature type="domain" description="Toprim" evidence="8">
    <location>
        <begin position="80"/>
        <end position="175"/>
    </location>
</feature>
<dbReference type="Gene3D" id="6.10.250.240">
    <property type="match status" value="1"/>
</dbReference>
<keyword evidence="4 7" id="KW-0862">Zinc</keyword>
<evidence type="ECO:0000259" key="8">
    <source>
        <dbReference type="PROSITE" id="PS50880"/>
    </source>
</evidence>
<evidence type="ECO:0000256" key="5">
    <source>
        <dbReference type="ARBA" id="ARBA00023172"/>
    </source>
</evidence>
<keyword evidence="10" id="KW-1185">Reference proteome</keyword>
<comment type="caution">
    <text evidence="9">The sequence shown here is derived from an EMBL/GenBank/DDBJ whole genome shotgun (WGS) entry which is preliminary data.</text>
</comment>
<dbReference type="InterPro" id="IPR034137">
    <property type="entry name" value="TOPRIM_RecR"/>
</dbReference>
<dbReference type="InterPro" id="IPR006171">
    <property type="entry name" value="TOPRIM_dom"/>
</dbReference>
<sequence length="203" mass="22140">MHKKGLLGQLIQSFCCLPGVGPKTAQRMVFQLLQRDRNSAKALAETLLQAIKEIGYCQQCRTLTEYSLCEICADKSRDDSTICIVESPADAWIVDQATAFKGHYFVLHGRLSPLDGIGPDELGLNILEQRLASGNIKELILATNSTVEGEATAYFIGELAAKHHVQASRIAHGVPMGGELEFTDSSTLLHAFNGRRNLDTNVA</sequence>
<keyword evidence="6 7" id="KW-0234">DNA repair</keyword>
<dbReference type="PROSITE" id="PS50880">
    <property type="entry name" value="TOPRIM"/>
    <property type="match status" value="1"/>
</dbReference>
<name>A0A8S0WJK0_9GAMM</name>